<dbReference type="RefSeq" id="WP_340529536.1">
    <property type="nucleotide sequence ID" value="NZ_FMSH01000480.1"/>
</dbReference>
<dbReference type="EMBL" id="FMSH01000480">
    <property type="protein sequence ID" value="SCU94809.1"/>
    <property type="molecule type" value="Genomic_DNA"/>
</dbReference>
<name>A0A1K0J1D6_CUPNE</name>
<gene>
    <name evidence="1" type="ORF">CNECB9_5300003</name>
</gene>
<protein>
    <submittedName>
        <fullName evidence="1">Uncharacterized protein</fullName>
    </submittedName>
</protein>
<organism evidence="1">
    <name type="scientific">Cupriavidus necator</name>
    <name type="common">Alcaligenes eutrophus</name>
    <name type="synonym">Ralstonia eutropha</name>
    <dbReference type="NCBI Taxonomy" id="106590"/>
    <lineage>
        <taxon>Bacteria</taxon>
        <taxon>Pseudomonadati</taxon>
        <taxon>Pseudomonadota</taxon>
        <taxon>Betaproteobacteria</taxon>
        <taxon>Burkholderiales</taxon>
        <taxon>Burkholderiaceae</taxon>
        <taxon>Cupriavidus</taxon>
    </lineage>
</organism>
<evidence type="ECO:0000313" key="1">
    <source>
        <dbReference type="EMBL" id="SCU94809.1"/>
    </source>
</evidence>
<accession>A0A1K0J1D6</accession>
<reference evidence="1" key="1">
    <citation type="submission" date="2016-09" db="EMBL/GenBank/DDBJ databases">
        <authorList>
            <person name="Capua I."/>
            <person name="De Benedictis P."/>
            <person name="Joannis T."/>
            <person name="Lombin L.H."/>
            <person name="Cattoli G."/>
        </authorList>
    </citation>
    <scope>NUCLEOTIDE SEQUENCE</scope>
    <source>
        <strain evidence="1">B9</strain>
    </source>
</reference>
<dbReference type="AlphaFoldDB" id="A0A1K0J1D6"/>
<sequence length="64" mass="7120">MSNRRYIVMIDQPRDVADEQMAEYIKHAIAGWGAGLPPPPADSPFFDLDVLSVTVTSKPHKDHS</sequence>
<proteinExistence type="predicted"/>